<name>A0A0F9BRW2_9ZZZZ</name>
<gene>
    <name evidence="2" type="ORF">LCGC14_2695020</name>
</gene>
<protein>
    <submittedName>
        <fullName evidence="2">Uncharacterized protein</fullName>
    </submittedName>
</protein>
<keyword evidence="1" id="KW-1133">Transmembrane helix</keyword>
<feature type="transmembrane region" description="Helical" evidence="1">
    <location>
        <begin position="269"/>
        <end position="289"/>
    </location>
</feature>
<reference evidence="2" key="1">
    <citation type="journal article" date="2015" name="Nature">
        <title>Complex archaea that bridge the gap between prokaryotes and eukaryotes.</title>
        <authorList>
            <person name="Spang A."/>
            <person name="Saw J.H."/>
            <person name="Jorgensen S.L."/>
            <person name="Zaremba-Niedzwiedzka K."/>
            <person name="Martijn J."/>
            <person name="Lind A.E."/>
            <person name="van Eijk R."/>
            <person name="Schleper C."/>
            <person name="Guy L."/>
            <person name="Ettema T.J."/>
        </authorList>
    </citation>
    <scope>NUCLEOTIDE SEQUENCE</scope>
</reference>
<feature type="non-terminal residue" evidence="2">
    <location>
        <position position="1"/>
    </location>
</feature>
<sequence length="436" mass="45230">RARALALEGDLAGLQREILSQVGTQAEFEEMNVIQRRALAEAFGMNVGELGKMISRQETLMKLTKGQISAAEAMAKGMSLADVLGTNKQVMSGLTQLTNALVKLGNFVATFLIPTFTELAGLFGVIAEGMNWVFDGISSLFPETEKSTAANEKWWMTGIKFVITATAIAGAILGIRAAMSGLGKVMKFPGLGKGGMFGNLFGGLSWASIAKGAVLMVVLAGSIFLLGKALQTFTGITWENLAMAGVAIVGLTAAMFGLGAIMMSGFGAAAIWLGIAAFTAMGLAANIFGEGISKMGVGLDVVSMSLETIASLSIPDFTVWDGLIDRVALLSTFAEPLSNVANSIIAVSTAVSAEAEGGMVKMVQPVEIPVVGGGIPAAGTAAMATGTIIGDTNINVSLDDVVKKLDDLDSRFQNGIDIKLNGAKFGEWIAKEARKA</sequence>
<organism evidence="2">
    <name type="scientific">marine sediment metagenome</name>
    <dbReference type="NCBI Taxonomy" id="412755"/>
    <lineage>
        <taxon>unclassified sequences</taxon>
        <taxon>metagenomes</taxon>
        <taxon>ecological metagenomes</taxon>
    </lineage>
</organism>
<comment type="caution">
    <text evidence="2">The sequence shown here is derived from an EMBL/GenBank/DDBJ whole genome shotgun (WGS) entry which is preliminary data.</text>
</comment>
<accession>A0A0F9BRW2</accession>
<keyword evidence="1" id="KW-0812">Transmembrane</keyword>
<dbReference type="AlphaFoldDB" id="A0A0F9BRW2"/>
<evidence type="ECO:0000313" key="2">
    <source>
        <dbReference type="EMBL" id="KKK93224.1"/>
    </source>
</evidence>
<feature type="transmembrane region" description="Helical" evidence="1">
    <location>
        <begin position="203"/>
        <end position="226"/>
    </location>
</feature>
<dbReference type="EMBL" id="LAZR01047864">
    <property type="protein sequence ID" value="KKK93224.1"/>
    <property type="molecule type" value="Genomic_DNA"/>
</dbReference>
<feature type="transmembrane region" description="Helical" evidence="1">
    <location>
        <begin position="238"/>
        <end position="263"/>
    </location>
</feature>
<feature type="transmembrane region" description="Helical" evidence="1">
    <location>
        <begin position="161"/>
        <end position="183"/>
    </location>
</feature>
<evidence type="ECO:0000256" key="1">
    <source>
        <dbReference type="SAM" id="Phobius"/>
    </source>
</evidence>
<proteinExistence type="predicted"/>
<keyword evidence="1" id="KW-0472">Membrane</keyword>